<evidence type="ECO:0000256" key="1">
    <source>
        <dbReference type="SAM" id="Phobius"/>
    </source>
</evidence>
<proteinExistence type="predicted"/>
<dbReference type="EMBL" id="CP012677">
    <property type="protein sequence ID" value="ALE91600.1"/>
    <property type="molecule type" value="Genomic_DNA"/>
</dbReference>
<accession>A0A0M5LX25</accession>
<gene>
    <name evidence="2" type="ORF">AOC05_03340</name>
</gene>
<evidence type="ECO:0000313" key="2">
    <source>
        <dbReference type="EMBL" id="ALE91600.1"/>
    </source>
</evidence>
<keyword evidence="1" id="KW-0472">Membrane</keyword>
<name>A0A0M5LX25_9MICC</name>
<dbReference type="OrthoDB" id="4794035at2"/>
<keyword evidence="1" id="KW-0812">Transmembrane</keyword>
<keyword evidence="3" id="KW-1185">Reference proteome</keyword>
<sequence length="59" mass="6191">MVNGSYGLHAAILAAVGNADRFDAAWQGALFGMPLIWGAGLLAHTLGAFLSKDYENLNV</sequence>
<feature type="transmembrane region" description="Helical" evidence="1">
    <location>
        <begin position="29"/>
        <end position="50"/>
    </location>
</feature>
<dbReference type="PATRIC" id="fig|656366.3.peg.733"/>
<dbReference type="AlphaFoldDB" id="A0A0M5LX25"/>
<protein>
    <submittedName>
        <fullName evidence="2">Uncharacterized protein</fullName>
    </submittedName>
</protein>
<evidence type="ECO:0000313" key="3">
    <source>
        <dbReference type="Proteomes" id="UP000062833"/>
    </source>
</evidence>
<dbReference type="KEGG" id="aaq:AOC05_03340"/>
<reference evidence="3" key="1">
    <citation type="submission" date="2015-09" db="EMBL/GenBank/DDBJ databases">
        <title>Complete genome of Arthrobacter alpinus strain R3.8.</title>
        <authorList>
            <person name="See-Too W.S."/>
            <person name="Chan K.G."/>
        </authorList>
    </citation>
    <scope>NUCLEOTIDE SEQUENCE [LARGE SCALE GENOMIC DNA]</scope>
    <source>
        <strain evidence="3">R3.8</strain>
    </source>
</reference>
<dbReference type="Proteomes" id="UP000062833">
    <property type="component" value="Chromosome"/>
</dbReference>
<keyword evidence="1" id="KW-1133">Transmembrane helix</keyword>
<organism evidence="2 3">
    <name type="scientific">Arthrobacter alpinus</name>
    <dbReference type="NCBI Taxonomy" id="656366"/>
    <lineage>
        <taxon>Bacteria</taxon>
        <taxon>Bacillati</taxon>
        <taxon>Actinomycetota</taxon>
        <taxon>Actinomycetes</taxon>
        <taxon>Micrococcales</taxon>
        <taxon>Micrococcaceae</taxon>
        <taxon>Arthrobacter</taxon>
    </lineage>
</organism>